<dbReference type="GO" id="GO:0004475">
    <property type="term" value="F:mannose-1-phosphate guanylyltransferase (GTP) activity"/>
    <property type="evidence" value="ECO:0007669"/>
    <property type="project" value="TreeGrafter"/>
</dbReference>
<dbReference type="InterPro" id="IPR005835">
    <property type="entry name" value="NTP_transferase_dom"/>
</dbReference>
<dbReference type="InterPro" id="IPR051161">
    <property type="entry name" value="Mannose-6P_isomerase_type2"/>
</dbReference>
<dbReference type="InterPro" id="IPR001538">
    <property type="entry name" value="Man6P_isomerase-2_C"/>
</dbReference>
<keyword evidence="4" id="KW-1185">Reference proteome</keyword>
<dbReference type="SUPFAM" id="SSF51182">
    <property type="entry name" value="RmlC-like cupins"/>
    <property type="match status" value="1"/>
</dbReference>
<dbReference type="Pfam" id="PF01050">
    <property type="entry name" value="MannoseP_isomer"/>
    <property type="match status" value="1"/>
</dbReference>
<feature type="domain" description="Mannose-6-phosphate isomerase type II C-terminal" evidence="2">
    <location>
        <begin position="344"/>
        <end position="438"/>
    </location>
</feature>
<dbReference type="InterPro" id="IPR029044">
    <property type="entry name" value="Nucleotide-diphossugar_trans"/>
</dbReference>
<reference evidence="3 4" key="1">
    <citation type="submission" date="2016-10" db="EMBL/GenBank/DDBJ databases">
        <authorList>
            <person name="de Groot N.N."/>
        </authorList>
    </citation>
    <scope>NUCLEOTIDE SEQUENCE [LARGE SCALE GENOMIC DNA]</scope>
    <source>
        <strain evidence="3 4">DSM 27630</strain>
    </source>
</reference>
<keyword evidence="3" id="KW-0548">Nucleotidyltransferase</keyword>
<name>A0A1I3DLL3_9LACT</name>
<sequence>MKIILLSGGSGKRLWPLSNDIRSKQFLKLLKNENGEPESMVQRVYKQIKTAGIDTDIVVATGKNQEDSICNHLGNTVDVVLEPERRDTFPAIALASSYLYYQKSMSEDEVIVVLPVDPYAELEYFSLLKEIENKVAAREANIGLMGIKPTYPSAKYGYIIPDNKTGLVKGFQEKPTEDYAQQLIEKGAMWNGGVFAFKAGYIMDKLKQYISFNSFAEVEEQYSVLPKISFDYEIVEKESAIAMVEYDGIWKDLGTWNTLTEVMDDKKIGKVLMSGSCENSHIINELDIPITVLGAKNMVIAASPDGILVSEKHESSYLKEYTNDISKMPRYEESGWGEAKVLDYVDYEDGKSSLTKSLFIKSGESLNYQEHAVRDEIWTIVDGIGDIVIDDHVRNVRRGDVAYIMKGQKHSIKAITDLRLIEVQIGNELTESDVKELEWVW</sequence>
<proteinExistence type="predicted"/>
<dbReference type="EMBL" id="FOQE01000043">
    <property type="protein sequence ID" value="SFH87610.1"/>
    <property type="molecule type" value="Genomic_DNA"/>
</dbReference>
<dbReference type="PANTHER" id="PTHR46390:SF1">
    <property type="entry name" value="MANNOSE-1-PHOSPHATE GUANYLYLTRANSFERASE"/>
    <property type="match status" value="1"/>
</dbReference>
<evidence type="ECO:0000313" key="4">
    <source>
        <dbReference type="Proteomes" id="UP000198668"/>
    </source>
</evidence>
<evidence type="ECO:0000313" key="3">
    <source>
        <dbReference type="EMBL" id="SFH87610.1"/>
    </source>
</evidence>
<dbReference type="GO" id="GO:0005976">
    <property type="term" value="P:polysaccharide metabolic process"/>
    <property type="evidence" value="ECO:0007669"/>
    <property type="project" value="InterPro"/>
</dbReference>
<dbReference type="AlphaFoldDB" id="A0A1I3DLL3"/>
<dbReference type="PANTHER" id="PTHR46390">
    <property type="entry name" value="MANNOSE-1-PHOSPHATE GUANYLYLTRANSFERASE"/>
    <property type="match status" value="1"/>
</dbReference>
<organism evidence="3 4">
    <name type="scientific">Pisciglobus halotolerans</name>
    <dbReference type="NCBI Taxonomy" id="745365"/>
    <lineage>
        <taxon>Bacteria</taxon>
        <taxon>Bacillati</taxon>
        <taxon>Bacillota</taxon>
        <taxon>Bacilli</taxon>
        <taxon>Lactobacillales</taxon>
        <taxon>Carnobacteriaceae</taxon>
    </lineage>
</organism>
<feature type="domain" description="Nucleotidyl transferase" evidence="1">
    <location>
        <begin position="3"/>
        <end position="265"/>
    </location>
</feature>
<dbReference type="OrthoDB" id="9803871at2"/>
<dbReference type="Pfam" id="PF00483">
    <property type="entry name" value="NTP_transferase"/>
    <property type="match status" value="1"/>
</dbReference>
<dbReference type="InterPro" id="IPR014710">
    <property type="entry name" value="RmlC-like_jellyroll"/>
</dbReference>
<evidence type="ECO:0000259" key="2">
    <source>
        <dbReference type="Pfam" id="PF01050"/>
    </source>
</evidence>
<dbReference type="GO" id="GO:0009298">
    <property type="term" value="P:GDP-mannose biosynthetic process"/>
    <property type="evidence" value="ECO:0007669"/>
    <property type="project" value="TreeGrafter"/>
</dbReference>
<protein>
    <submittedName>
        <fullName evidence="3">Mannose-1-phosphate guanylyltransferase</fullName>
    </submittedName>
</protein>
<dbReference type="Gene3D" id="2.60.120.10">
    <property type="entry name" value="Jelly Rolls"/>
    <property type="match status" value="1"/>
</dbReference>
<dbReference type="CDD" id="cd02213">
    <property type="entry name" value="cupin_PMI_typeII_C"/>
    <property type="match status" value="1"/>
</dbReference>
<dbReference type="InterPro" id="IPR011051">
    <property type="entry name" value="RmlC_Cupin_sf"/>
</dbReference>
<dbReference type="SUPFAM" id="SSF53448">
    <property type="entry name" value="Nucleotide-diphospho-sugar transferases"/>
    <property type="match status" value="1"/>
</dbReference>
<gene>
    <name evidence="3" type="ORF">SAMN04489868_1436</name>
</gene>
<accession>A0A1I3DLL3</accession>
<keyword evidence="3" id="KW-0808">Transferase</keyword>
<dbReference type="Proteomes" id="UP000198668">
    <property type="component" value="Unassembled WGS sequence"/>
</dbReference>
<dbReference type="Gene3D" id="3.90.550.10">
    <property type="entry name" value="Spore Coat Polysaccharide Biosynthesis Protein SpsA, Chain A"/>
    <property type="match status" value="1"/>
</dbReference>
<dbReference type="RefSeq" id="WP_092093511.1">
    <property type="nucleotide sequence ID" value="NZ_FOQE01000043.1"/>
</dbReference>
<evidence type="ECO:0000259" key="1">
    <source>
        <dbReference type="Pfam" id="PF00483"/>
    </source>
</evidence>